<reference evidence="3" key="1">
    <citation type="journal article" date="2010" name="Genome Res.">
        <title>Population genomic sequencing of Coccidioides fungi reveals recent hybridization and transposon control.</title>
        <authorList>
            <person name="Neafsey D.E."/>
            <person name="Barker B.M."/>
            <person name="Sharpton T.J."/>
            <person name="Stajich J.E."/>
            <person name="Park D.J."/>
            <person name="Whiston E."/>
            <person name="Hung C.-Y."/>
            <person name="McMahan C."/>
            <person name="White J."/>
            <person name="Sykes S."/>
            <person name="Heiman D."/>
            <person name="Young S."/>
            <person name="Zeng Q."/>
            <person name="Abouelleil A."/>
            <person name="Aftuck L."/>
            <person name="Bessette D."/>
            <person name="Brown A."/>
            <person name="FitzGerald M."/>
            <person name="Lui A."/>
            <person name="Macdonald J.P."/>
            <person name="Priest M."/>
            <person name="Orbach M.J."/>
            <person name="Galgiani J.N."/>
            <person name="Kirkland T.N."/>
            <person name="Cole G.T."/>
            <person name="Birren B.W."/>
            <person name="Henn M.R."/>
            <person name="Taylor J.W."/>
            <person name="Rounsley S.D."/>
        </authorList>
    </citation>
    <scope>NUCLEOTIDE SEQUENCE [LARGE SCALE GENOMIC DNA]</scope>
    <source>
        <strain evidence="3">H538.4</strain>
    </source>
</reference>
<protein>
    <submittedName>
        <fullName evidence="2">Uncharacterized protein</fullName>
    </submittedName>
</protein>
<sequence length="60" mass="6451">MIDPVSNTNQPGGWGDIPESRGYGWGVPSRGRGRGLPPMRPRGGGLRRVPVPNTCYTFLG</sequence>
<evidence type="ECO:0000256" key="1">
    <source>
        <dbReference type="SAM" id="MobiDB-lite"/>
    </source>
</evidence>
<evidence type="ECO:0000313" key="3">
    <source>
        <dbReference type="Proteomes" id="UP000054563"/>
    </source>
</evidence>
<feature type="region of interest" description="Disordered" evidence="1">
    <location>
        <begin position="1"/>
        <end position="50"/>
    </location>
</feature>
<proteinExistence type="predicted"/>
<dbReference type="AlphaFoldDB" id="A0A0J8RVW3"/>
<feature type="compositionally biased region" description="Polar residues" evidence="1">
    <location>
        <begin position="1"/>
        <end position="11"/>
    </location>
</feature>
<gene>
    <name evidence="2" type="ORF">CIHG_06733</name>
</gene>
<organism evidence="2 3">
    <name type="scientific">Coccidioides immitis H538.4</name>
    <dbReference type="NCBI Taxonomy" id="396776"/>
    <lineage>
        <taxon>Eukaryota</taxon>
        <taxon>Fungi</taxon>
        <taxon>Dikarya</taxon>
        <taxon>Ascomycota</taxon>
        <taxon>Pezizomycotina</taxon>
        <taxon>Eurotiomycetes</taxon>
        <taxon>Eurotiomycetidae</taxon>
        <taxon>Onygenales</taxon>
        <taxon>Onygenaceae</taxon>
        <taxon>Coccidioides</taxon>
    </lineage>
</organism>
<evidence type="ECO:0000313" key="2">
    <source>
        <dbReference type="EMBL" id="KMU88932.1"/>
    </source>
</evidence>
<dbReference type="VEuPathDB" id="FungiDB:CIHG_06733"/>
<name>A0A0J8RVW3_COCIT</name>
<dbReference type="Proteomes" id="UP000054563">
    <property type="component" value="Unassembled WGS sequence"/>
</dbReference>
<accession>A0A0J8RVW3</accession>
<dbReference type="EMBL" id="DS017008">
    <property type="protein sequence ID" value="KMU88932.1"/>
    <property type="molecule type" value="Genomic_DNA"/>
</dbReference>
<dbReference type="STRING" id="396776.A0A0J8RVW3"/>